<accession>A0A3S5CLB3</accession>
<dbReference type="InterPro" id="IPR001245">
    <property type="entry name" value="Ser-Thr/Tyr_kinase_cat_dom"/>
</dbReference>
<proteinExistence type="predicted"/>
<dbReference type="GO" id="GO:0004672">
    <property type="term" value="F:protein kinase activity"/>
    <property type="evidence" value="ECO:0007669"/>
    <property type="project" value="InterPro"/>
</dbReference>
<dbReference type="SUPFAM" id="SSF56112">
    <property type="entry name" value="Protein kinase-like (PK-like)"/>
    <property type="match status" value="1"/>
</dbReference>
<name>A0A3S5CLB3_9PLAT</name>
<reference evidence="2" key="1">
    <citation type="submission" date="2018-11" db="EMBL/GenBank/DDBJ databases">
        <authorList>
            <consortium name="Pathogen Informatics"/>
        </authorList>
    </citation>
    <scope>NUCLEOTIDE SEQUENCE</scope>
</reference>
<evidence type="ECO:0000313" key="2">
    <source>
        <dbReference type="EMBL" id="VEL17874.1"/>
    </source>
</evidence>
<dbReference type="Pfam" id="PF07714">
    <property type="entry name" value="PK_Tyr_Ser-Thr"/>
    <property type="match status" value="1"/>
</dbReference>
<feature type="domain" description="Serine-threonine/tyrosine-protein kinase catalytic" evidence="1">
    <location>
        <begin position="1"/>
        <end position="49"/>
    </location>
</feature>
<dbReference type="EMBL" id="CAAALY010034585">
    <property type="protein sequence ID" value="VEL17874.1"/>
    <property type="molecule type" value="Genomic_DNA"/>
</dbReference>
<dbReference type="InterPro" id="IPR011009">
    <property type="entry name" value="Kinase-like_dom_sf"/>
</dbReference>
<comment type="caution">
    <text evidence="2">The sequence shown here is derived from an EMBL/GenBank/DDBJ whole genome shotgun (WGS) entry which is preliminary data.</text>
</comment>
<organism evidence="2 3">
    <name type="scientific">Protopolystoma xenopodis</name>
    <dbReference type="NCBI Taxonomy" id="117903"/>
    <lineage>
        <taxon>Eukaryota</taxon>
        <taxon>Metazoa</taxon>
        <taxon>Spiralia</taxon>
        <taxon>Lophotrochozoa</taxon>
        <taxon>Platyhelminthes</taxon>
        <taxon>Monogenea</taxon>
        <taxon>Polyopisthocotylea</taxon>
        <taxon>Polystomatidea</taxon>
        <taxon>Polystomatidae</taxon>
        <taxon>Protopolystoma</taxon>
    </lineage>
</organism>
<gene>
    <name evidence="2" type="ORF">PXEA_LOCUS11314</name>
</gene>
<dbReference type="Gene3D" id="1.10.510.10">
    <property type="entry name" value="Transferase(Phosphotransferase) domain 1"/>
    <property type="match status" value="1"/>
</dbReference>
<evidence type="ECO:0000313" key="3">
    <source>
        <dbReference type="Proteomes" id="UP000784294"/>
    </source>
</evidence>
<dbReference type="AlphaFoldDB" id="A0A3S5CLB3"/>
<dbReference type="Proteomes" id="UP000784294">
    <property type="component" value="Unassembled WGS sequence"/>
</dbReference>
<sequence length="49" mass="5527">MLWEILTGEIPYNGVDSSAIIWGVGSKNLQLPIPTSCPTEFRVLMKMCW</sequence>
<keyword evidence="3" id="KW-1185">Reference proteome</keyword>
<dbReference type="OrthoDB" id="339325at2759"/>
<evidence type="ECO:0000259" key="1">
    <source>
        <dbReference type="Pfam" id="PF07714"/>
    </source>
</evidence>
<protein>
    <recommendedName>
        <fullName evidence="1">Serine-threonine/tyrosine-protein kinase catalytic domain-containing protein</fullName>
    </recommendedName>
</protein>